<dbReference type="RefSeq" id="WP_113696579.1">
    <property type="nucleotide sequence ID" value="NZ_CP015163.1"/>
</dbReference>
<evidence type="ECO:0000313" key="2">
    <source>
        <dbReference type="EMBL" id="AXB47525.1"/>
    </source>
</evidence>
<proteinExistence type="predicted"/>
<gene>
    <name evidence="2" type="ORF">A4R43_37900</name>
</gene>
<accession>A0A344LHK1</accession>
<dbReference type="InterPro" id="IPR002575">
    <property type="entry name" value="Aminoglycoside_PTrfase"/>
</dbReference>
<dbReference type="PANTHER" id="PTHR21310">
    <property type="entry name" value="AMINOGLYCOSIDE PHOSPHOTRANSFERASE-RELATED-RELATED"/>
    <property type="match status" value="1"/>
</dbReference>
<sequence length="308" mass="33951">MPFFPEAATEDQFEALTNEQLRPGVAALLAELGLTDRTAVRFDDGSLPVYAVGDDLVLKLFPPVHLSELGTEAGVLRALDGRLPIPTPRLDRTGEFDGWGYVLMSRLAGEALSGVWPNLTDEDKEAVAQQLGEALATLHRTPAPDIGPADWPEFLAARRAKAVEQQRRAGLAEEWLAQIPGFLAEVDLGTPSPVLLHTEVMRDHLLVQRGADGWALTGLFDFEPAMRGAPEYELVGVGIFVAGGDRAFFRRVLLAYGYTPEQLDADFARRCLAYTLLHVYSNLPWYLKVMPEPEQPTLNALAQRWFAC</sequence>
<dbReference type="OrthoDB" id="2801014at2"/>
<dbReference type="EMBL" id="CP015163">
    <property type="protein sequence ID" value="AXB47525.1"/>
    <property type="molecule type" value="Genomic_DNA"/>
</dbReference>
<dbReference type="AlphaFoldDB" id="A0A344LHK1"/>
<dbReference type="GO" id="GO:0016740">
    <property type="term" value="F:transferase activity"/>
    <property type="evidence" value="ECO:0007669"/>
    <property type="project" value="UniProtKB-KW"/>
</dbReference>
<dbReference type="InterPro" id="IPR011009">
    <property type="entry name" value="Kinase-like_dom_sf"/>
</dbReference>
<evidence type="ECO:0000313" key="3">
    <source>
        <dbReference type="Proteomes" id="UP000250434"/>
    </source>
</evidence>
<dbReference type="InterPro" id="IPR016259">
    <property type="entry name" value="Hygromycin-B_Kinase"/>
</dbReference>
<dbReference type="PANTHER" id="PTHR21310:SF15">
    <property type="entry name" value="AMINOGLYCOSIDE PHOSPHOTRANSFERASE DOMAIN-CONTAINING PROTEIN"/>
    <property type="match status" value="1"/>
</dbReference>
<feature type="domain" description="Aminoglycoside phosphotransferase" evidence="1">
    <location>
        <begin position="41"/>
        <end position="264"/>
    </location>
</feature>
<dbReference type="Pfam" id="PF01636">
    <property type="entry name" value="APH"/>
    <property type="match status" value="1"/>
</dbReference>
<dbReference type="PIRSF" id="PIRSF000707">
    <property type="entry name" value="Hygromycin-B_kinase"/>
    <property type="match status" value="1"/>
</dbReference>
<dbReference type="Proteomes" id="UP000250434">
    <property type="component" value="Chromosome"/>
</dbReference>
<name>A0A344LHK1_9PSEU</name>
<dbReference type="CDD" id="cd05120">
    <property type="entry name" value="APH_ChoK_like"/>
    <property type="match status" value="1"/>
</dbReference>
<dbReference type="SUPFAM" id="SSF56112">
    <property type="entry name" value="Protein kinase-like (PK-like)"/>
    <property type="match status" value="1"/>
</dbReference>
<keyword evidence="2" id="KW-0808">Transferase</keyword>
<organism evidence="2 3">
    <name type="scientific">Amycolatopsis albispora</name>
    <dbReference type="NCBI Taxonomy" id="1804986"/>
    <lineage>
        <taxon>Bacteria</taxon>
        <taxon>Bacillati</taxon>
        <taxon>Actinomycetota</taxon>
        <taxon>Actinomycetes</taxon>
        <taxon>Pseudonocardiales</taxon>
        <taxon>Pseudonocardiaceae</taxon>
        <taxon>Amycolatopsis</taxon>
    </lineage>
</organism>
<dbReference type="InterPro" id="IPR051678">
    <property type="entry name" value="AGP_Transferase"/>
</dbReference>
<protein>
    <submittedName>
        <fullName evidence="2">Aminoglycoside phosphotransferase</fullName>
    </submittedName>
</protein>
<dbReference type="Gene3D" id="3.90.1200.10">
    <property type="match status" value="1"/>
</dbReference>
<dbReference type="KEGG" id="aab:A4R43_37900"/>
<evidence type="ECO:0000259" key="1">
    <source>
        <dbReference type="Pfam" id="PF01636"/>
    </source>
</evidence>
<keyword evidence="3" id="KW-1185">Reference proteome</keyword>
<reference evidence="2 3" key="1">
    <citation type="submission" date="2016-04" db="EMBL/GenBank/DDBJ databases">
        <title>Complete genome sequence and analysis of deep-sea sediment isolate, Amycolatopsis sp. WP1.</title>
        <authorList>
            <person name="Wang H."/>
            <person name="Chen S."/>
            <person name="Wu Q."/>
        </authorList>
    </citation>
    <scope>NUCLEOTIDE SEQUENCE [LARGE SCALE GENOMIC DNA]</scope>
    <source>
        <strain evidence="2 3">WP1</strain>
    </source>
</reference>